<evidence type="ECO:0000313" key="1">
    <source>
        <dbReference type="EMBL" id="KAK9696588.1"/>
    </source>
</evidence>
<evidence type="ECO:0000313" key="2">
    <source>
        <dbReference type="Proteomes" id="UP001458880"/>
    </source>
</evidence>
<keyword evidence="2" id="KW-1185">Reference proteome</keyword>
<protein>
    <submittedName>
        <fullName evidence="1">Uncharacterized protein</fullName>
    </submittedName>
</protein>
<reference evidence="1 2" key="1">
    <citation type="journal article" date="2024" name="BMC Genomics">
        <title>De novo assembly and annotation of Popillia japonica's genome with initial clues to its potential as an invasive pest.</title>
        <authorList>
            <person name="Cucini C."/>
            <person name="Boschi S."/>
            <person name="Funari R."/>
            <person name="Cardaioli E."/>
            <person name="Iannotti N."/>
            <person name="Marturano G."/>
            <person name="Paoli F."/>
            <person name="Bruttini M."/>
            <person name="Carapelli A."/>
            <person name="Frati F."/>
            <person name="Nardi F."/>
        </authorList>
    </citation>
    <scope>NUCLEOTIDE SEQUENCE [LARGE SCALE GENOMIC DNA]</scope>
    <source>
        <strain evidence="1">DMR45628</strain>
    </source>
</reference>
<dbReference type="EMBL" id="JASPKY010000446">
    <property type="protein sequence ID" value="KAK9696588.1"/>
    <property type="molecule type" value="Genomic_DNA"/>
</dbReference>
<dbReference type="AlphaFoldDB" id="A0AAW1J167"/>
<comment type="caution">
    <text evidence="1">The sequence shown here is derived from an EMBL/GenBank/DDBJ whole genome shotgun (WGS) entry which is preliminary data.</text>
</comment>
<organism evidence="1 2">
    <name type="scientific">Popillia japonica</name>
    <name type="common">Japanese beetle</name>
    <dbReference type="NCBI Taxonomy" id="7064"/>
    <lineage>
        <taxon>Eukaryota</taxon>
        <taxon>Metazoa</taxon>
        <taxon>Ecdysozoa</taxon>
        <taxon>Arthropoda</taxon>
        <taxon>Hexapoda</taxon>
        <taxon>Insecta</taxon>
        <taxon>Pterygota</taxon>
        <taxon>Neoptera</taxon>
        <taxon>Endopterygota</taxon>
        <taxon>Coleoptera</taxon>
        <taxon>Polyphaga</taxon>
        <taxon>Scarabaeiformia</taxon>
        <taxon>Scarabaeidae</taxon>
        <taxon>Rutelinae</taxon>
        <taxon>Popillia</taxon>
    </lineage>
</organism>
<sequence>MVNDSNLPSVEVSQSRTERAECFPRPVAEIPAPVFKELPSLEIQKYESGEHRSDSYDEDFEIEDDSVRKGFDQLELNDLARDLGLSIRASELLASREKLT</sequence>
<accession>A0AAW1J167</accession>
<gene>
    <name evidence="1" type="ORF">QE152_g31482</name>
</gene>
<proteinExistence type="predicted"/>
<name>A0AAW1J167_POPJA</name>
<dbReference type="Proteomes" id="UP001458880">
    <property type="component" value="Unassembled WGS sequence"/>
</dbReference>